<dbReference type="InterPro" id="IPR036397">
    <property type="entry name" value="RNaseH_sf"/>
</dbReference>
<dbReference type="GO" id="GO:0003964">
    <property type="term" value="F:RNA-directed DNA polymerase activity"/>
    <property type="evidence" value="ECO:0007669"/>
    <property type="project" value="UniProtKB-KW"/>
</dbReference>
<dbReference type="InterPro" id="IPR012337">
    <property type="entry name" value="RNaseH-like_sf"/>
</dbReference>
<evidence type="ECO:0000256" key="12">
    <source>
        <dbReference type="ARBA" id="ARBA00023172"/>
    </source>
</evidence>
<dbReference type="EMBL" id="PGCI01000104">
    <property type="protein sequence ID" value="PLW40277.1"/>
    <property type="molecule type" value="Genomic_DNA"/>
</dbReference>
<dbReference type="GO" id="GO:0015074">
    <property type="term" value="P:DNA integration"/>
    <property type="evidence" value="ECO:0007669"/>
    <property type="project" value="UniProtKB-KW"/>
</dbReference>
<feature type="domain" description="Integrase catalytic" evidence="16">
    <location>
        <begin position="1"/>
        <end position="125"/>
    </location>
</feature>
<evidence type="ECO:0000256" key="5">
    <source>
        <dbReference type="ARBA" id="ARBA00022759"/>
    </source>
</evidence>
<feature type="compositionally biased region" description="Pro residues" evidence="15">
    <location>
        <begin position="259"/>
        <end position="268"/>
    </location>
</feature>
<dbReference type="GO" id="GO:0005634">
    <property type="term" value="C:nucleus"/>
    <property type="evidence" value="ECO:0007669"/>
    <property type="project" value="UniProtKB-ARBA"/>
</dbReference>
<dbReference type="GO" id="GO:0032196">
    <property type="term" value="P:transposition"/>
    <property type="evidence" value="ECO:0007669"/>
    <property type="project" value="UniProtKB-KW"/>
</dbReference>
<dbReference type="AlphaFoldDB" id="A0A2N5URK8"/>
<feature type="compositionally biased region" description="Pro residues" evidence="15">
    <location>
        <begin position="184"/>
        <end position="193"/>
    </location>
</feature>
<evidence type="ECO:0000256" key="13">
    <source>
        <dbReference type="ARBA" id="ARBA00048173"/>
    </source>
</evidence>
<keyword evidence="12" id="KW-0233">DNA recombination</keyword>
<accession>A0A2N5URK8</accession>
<keyword evidence="2" id="KW-0548">Nucleotidyltransferase</keyword>
<comment type="catalytic activity">
    <reaction evidence="13">
        <text>DNA(n) + a 2'-deoxyribonucleoside 5'-triphosphate = DNA(n+1) + diphosphate</text>
        <dbReference type="Rhea" id="RHEA:22508"/>
        <dbReference type="Rhea" id="RHEA-COMP:17339"/>
        <dbReference type="Rhea" id="RHEA-COMP:17340"/>
        <dbReference type="ChEBI" id="CHEBI:33019"/>
        <dbReference type="ChEBI" id="CHEBI:61560"/>
        <dbReference type="ChEBI" id="CHEBI:173112"/>
        <dbReference type="EC" id="2.7.7.49"/>
    </reaction>
</comment>
<comment type="caution">
    <text evidence="17">The sequence shown here is derived from an EMBL/GenBank/DDBJ whole genome shotgun (WGS) entry which is preliminary data.</text>
</comment>
<dbReference type="GO" id="GO:0006310">
    <property type="term" value="P:DNA recombination"/>
    <property type="evidence" value="ECO:0007669"/>
    <property type="project" value="UniProtKB-KW"/>
</dbReference>
<evidence type="ECO:0000259" key="16">
    <source>
        <dbReference type="PROSITE" id="PS50994"/>
    </source>
</evidence>
<dbReference type="Proteomes" id="UP000235392">
    <property type="component" value="Unassembled WGS sequence"/>
</dbReference>
<evidence type="ECO:0000313" key="18">
    <source>
        <dbReference type="Proteomes" id="UP000235392"/>
    </source>
</evidence>
<evidence type="ECO:0000256" key="2">
    <source>
        <dbReference type="ARBA" id="ARBA00022695"/>
    </source>
</evidence>
<keyword evidence="3" id="KW-0540">Nuclease</keyword>
<keyword evidence="10" id="KW-0695">RNA-directed DNA polymerase</keyword>
<feature type="compositionally biased region" description="Polar residues" evidence="15">
    <location>
        <begin position="206"/>
        <end position="231"/>
    </location>
</feature>
<dbReference type="Gene3D" id="3.30.420.10">
    <property type="entry name" value="Ribonuclease H-like superfamily/Ribonuclease H"/>
    <property type="match status" value="1"/>
</dbReference>
<dbReference type="PANTHER" id="PTHR42648:SF11">
    <property type="entry name" value="TRANSPOSON TY4-P GAG-POL POLYPROTEIN"/>
    <property type="match status" value="1"/>
</dbReference>
<evidence type="ECO:0000256" key="4">
    <source>
        <dbReference type="ARBA" id="ARBA00022723"/>
    </source>
</evidence>
<dbReference type="InterPro" id="IPR039537">
    <property type="entry name" value="Retrotran_Ty1/copia-like"/>
</dbReference>
<evidence type="ECO:0000256" key="8">
    <source>
        <dbReference type="ARBA" id="ARBA00022884"/>
    </source>
</evidence>
<dbReference type="GO" id="GO:0016787">
    <property type="term" value="F:hydrolase activity"/>
    <property type="evidence" value="ECO:0007669"/>
    <property type="project" value="UniProtKB-KW"/>
</dbReference>
<keyword evidence="7" id="KW-0460">Magnesium</keyword>
<dbReference type="GO" id="GO:0003723">
    <property type="term" value="F:RNA binding"/>
    <property type="evidence" value="ECO:0007669"/>
    <property type="project" value="UniProtKB-KW"/>
</dbReference>
<keyword evidence="1" id="KW-0815">Transposition</keyword>
<evidence type="ECO:0000256" key="11">
    <source>
        <dbReference type="ARBA" id="ARBA00022932"/>
    </source>
</evidence>
<dbReference type="PROSITE" id="PS50994">
    <property type="entry name" value="INTEGRASE"/>
    <property type="match status" value="1"/>
</dbReference>
<proteinExistence type="predicted"/>
<feature type="region of interest" description="Disordered" evidence="15">
    <location>
        <begin position="175"/>
        <end position="297"/>
    </location>
</feature>
<evidence type="ECO:0000256" key="14">
    <source>
        <dbReference type="ARBA" id="ARBA00049244"/>
    </source>
</evidence>
<evidence type="ECO:0000256" key="7">
    <source>
        <dbReference type="ARBA" id="ARBA00022842"/>
    </source>
</evidence>
<evidence type="ECO:0000256" key="10">
    <source>
        <dbReference type="ARBA" id="ARBA00022918"/>
    </source>
</evidence>
<reference evidence="17 18" key="1">
    <citation type="submission" date="2017-11" db="EMBL/GenBank/DDBJ databases">
        <title>De novo assembly and phasing of dikaryotic genomes from two isolates of Puccinia coronata f. sp. avenae, the causal agent of oat crown rust.</title>
        <authorList>
            <person name="Miller M.E."/>
            <person name="Zhang Y."/>
            <person name="Omidvar V."/>
            <person name="Sperschneider J."/>
            <person name="Schwessinger B."/>
            <person name="Raley C."/>
            <person name="Palmer J.M."/>
            <person name="Garnica D."/>
            <person name="Upadhyaya N."/>
            <person name="Rathjen J."/>
            <person name="Taylor J.M."/>
            <person name="Park R.F."/>
            <person name="Dodds P.N."/>
            <person name="Hirsch C.D."/>
            <person name="Kianian S.F."/>
            <person name="Figueroa M."/>
        </authorList>
    </citation>
    <scope>NUCLEOTIDE SEQUENCE [LARGE SCALE GENOMIC DNA]</scope>
    <source>
        <strain evidence="17">12SD80</strain>
    </source>
</reference>
<keyword evidence="8" id="KW-0694">RNA-binding</keyword>
<dbReference type="GO" id="GO:0003887">
    <property type="term" value="F:DNA-directed DNA polymerase activity"/>
    <property type="evidence" value="ECO:0007669"/>
    <property type="project" value="UniProtKB-KW"/>
</dbReference>
<gene>
    <name evidence="17" type="ORF">PCASD_08549</name>
</gene>
<evidence type="ECO:0000313" key="17">
    <source>
        <dbReference type="EMBL" id="PLW40277.1"/>
    </source>
</evidence>
<keyword evidence="11" id="KW-0808">Transferase</keyword>
<dbReference type="SUPFAM" id="SSF53098">
    <property type="entry name" value="Ribonuclease H-like"/>
    <property type="match status" value="1"/>
</dbReference>
<keyword evidence="9" id="KW-0229">DNA integration</keyword>
<keyword evidence="11" id="KW-0239">DNA-directed DNA polymerase</keyword>
<dbReference type="GO" id="GO:0004519">
    <property type="term" value="F:endonuclease activity"/>
    <property type="evidence" value="ECO:0007669"/>
    <property type="project" value="UniProtKB-KW"/>
</dbReference>
<keyword evidence="5" id="KW-0255">Endonuclease</keyword>
<evidence type="ECO:0000256" key="9">
    <source>
        <dbReference type="ARBA" id="ARBA00022908"/>
    </source>
</evidence>
<name>A0A2N5URK8_9BASI</name>
<comment type="catalytic activity">
    <reaction evidence="14">
        <text>DNA(n) + a 2'-deoxyribonucleoside 5'-triphosphate = DNA(n+1) + diphosphate</text>
        <dbReference type="Rhea" id="RHEA:22508"/>
        <dbReference type="Rhea" id="RHEA-COMP:17339"/>
        <dbReference type="Rhea" id="RHEA-COMP:17340"/>
        <dbReference type="ChEBI" id="CHEBI:33019"/>
        <dbReference type="ChEBI" id="CHEBI:61560"/>
        <dbReference type="ChEBI" id="CHEBI:173112"/>
        <dbReference type="EC" id="2.7.7.7"/>
    </reaction>
</comment>
<dbReference type="PANTHER" id="PTHR42648">
    <property type="entry name" value="TRANSPOSASE, PUTATIVE-RELATED"/>
    <property type="match status" value="1"/>
</dbReference>
<feature type="compositionally biased region" description="Pro residues" evidence="15">
    <location>
        <begin position="233"/>
        <end position="249"/>
    </location>
</feature>
<evidence type="ECO:0000256" key="15">
    <source>
        <dbReference type="SAM" id="MobiDB-lite"/>
    </source>
</evidence>
<sequence>MKYKSDSFRCFKLFRSSFEKSRKHSIQSLRTNNGGEYLSNEFSVYLSSSGIKHEPGPPHSPELNGVAERTNRTISNLIPCALLQAGVPKSFWADALRHVFYSYNSVPCKTPSGFKSPASILNQPPVDPKYLHPFGCLAWYKVLEANWKKLDQKARSSMLLSYFLDGNAKLPWDDAPPIQQLLGQPPPSGPTVPSPQTNPVCPRFSTLDQPPLNISLQPQFNQRLQASTHAPANQPPTVPSIPQPTPEPKPTVISIIELPPLPPSPPPQVSDGAVAPSGIAPTPSSPNTAQAPPSPPR</sequence>
<protein>
    <recommendedName>
        <fullName evidence="16">Integrase catalytic domain-containing protein</fullName>
    </recommendedName>
</protein>
<dbReference type="InterPro" id="IPR001584">
    <property type="entry name" value="Integrase_cat-core"/>
</dbReference>
<evidence type="ECO:0000256" key="6">
    <source>
        <dbReference type="ARBA" id="ARBA00022801"/>
    </source>
</evidence>
<evidence type="ECO:0000256" key="3">
    <source>
        <dbReference type="ARBA" id="ARBA00022722"/>
    </source>
</evidence>
<keyword evidence="6" id="KW-0378">Hydrolase</keyword>
<evidence type="ECO:0000256" key="1">
    <source>
        <dbReference type="ARBA" id="ARBA00022578"/>
    </source>
</evidence>
<dbReference type="GO" id="GO:0046872">
    <property type="term" value="F:metal ion binding"/>
    <property type="evidence" value="ECO:0007669"/>
    <property type="project" value="UniProtKB-KW"/>
</dbReference>
<organism evidence="17 18">
    <name type="scientific">Puccinia coronata f. sp. avenae</name>
    <dbReference type="NCBI Taxonomy" id="200324"/>
    <lineage>
        <taxon>Eukaryota</taxon>
        <taxon>Fungi</taxon>
        <taxon>Dikarya</taxon>
        <taxon>Basidiomycota</taxon>
        <taxon>Pucciniomycotina</taxon>
        <taxon>Pucciniomycetes</taxon>
        <taxon>Pucciniales</taxon>
        <taxon>Pucciniaceae</taxon>
        <taxon>Puccinia</taxon>
    </lineage>
</organism>
<keyword evidence="4" id="KW-0479">Metal-binding</keyword>